<sequence length="140" mass="15813">MSFGFSPTDIVTLVSLTTKAYQGWRNACGEYGDITNTLFSFQIVLKRVHRHVQNPDQEDARPFLADENTLSNDLQLVLSSSNRTNLVENKSTDSASAFTTYEQDSKEVWRELRREMIRLGFKSDDVSANKGALLAFARSL</sequence>
<evidence type="ECO:0000313" key="1">
    <source>
        <dbReference type="EMBL" id="KAF2257662.1"/>
    </source>
</evidence>
<organism evidence="1 2">
    <name type="scientific">Lojkania enalia</name>
    <dbReference type="NCBI Taxonomy" id="147567"/>
    <lineage>
        <taxon>Eukaryota</taxon>
        <taxon>Fungi</taxon>
        <taxon>Dikarya</taxon>
        <taxon>Ascomycota</taxon>
        <taxon>Pezizomycotina</taxon>
        <taxon>Dothideomycetes</taxon>
        <taxon>Pleosporomycetidae</taxon>
        <taxon>Pleosporales</taxon>
        <taxon>Pleosporales incertae sedis</taxon>
        <taxon>Lojkania</taxon>
    </lineage>
</organism>
<proteinExistence type="predicted"/>
<keyword evidence="2" id="KW-1185">Reference proteome</keyword>
<dbReference type="Proteomes" id="UP000800093">
    <property type="component" value="Unassembled WGS sequence"/>
</dbReference>
<dbReference type="EMBL" id="ML986888">
    <property type="protein sequence ID" value="KAF2257662.1"/>
    <property type="molecule type" value="Genomic_DNA"/>
</dbReference>
<accession>A0A9P4JVF1</accession>
<name>A0A9P4JVF1_9PLEO</name>
<evidence type="ECO:0000313" key="2">
    <source>
        <dbReference type="Proteomes" id="UP000800093"/>
    </source>
</evidence>
<protein>
    <submittedName>
        <fullName evidence="1">Uncharacterized protein</fullName>
    </submittedName>
</protein>
<dbReference type="AlphaFoldDB" id="A0A9P4JVF1"/>
<gene>
    <name evidence="1" type="ORF">CC78DRAFT_420555</name>
</gene>
<reference evidence="2" key="1">
    <citation type="journal article" date="2020" name="Stud. Mycol.">
        <title>101 Dothideomycetes genomes: A test case for predicting lifestyles and emergence of pathogens.</title>
        <authorList>
            <person name="Haridas S."/>
            <person name="Albert R."/>
            <person name="Binder M."/>
            <person name="Bloem J."/>
            <person name="LaButti K."/>
            <person name="Salamov A."/>
            <person name="Andreopoulos B."/>
            <person name="Baker S."/>
            <person name="Barry K."/>
            <person name="Bills G."/>
            <person name="Bluhm B."/>
            <person name="Cannon C."/>
            <person name="Castanera R."/>
            <person name="Culley D."/>
            <person name="Daum C."/>
            <person name="Ezra D."/>
            <person name="Gonzalez J."/>
            <person name="Henrissat B."/>
            <person name="Kuo A."/>
            <person name="Liang C."/>
            <person name="Lipzen A."/>
            <person name="Lutzoni F."/>
            <person name="Magnuson J."/>
            <person name="Mondo S."/>
            <person name="Nolan M."/>
            <person name="Ohm R."/>
            <person name="Pangilinan J."/>
            <person name="Park H.-J."/>
            <person name="Ramirez L."/>
            <person name="Alfaro M."/>
            <person name="Sun H."/>
            <person name="Tritt A."/>
            <person name="Yoshinaga Y."/>
            <person name="Zwiers L.-H."/>
            <person name="Turgeon B."/>
            <person name="Goodwin S."/>
            <person name="Spatafora J."/>
            <person name="Crous P."/>
            <person name="Grigoriev I."/>
        </authorList>
    </citation>
    <scope>NUCLEOTIDE SEQUENCE [LARGE SCALE GENOMIC DNA]</scope>
    <source>
        <strain evidence="2">CBS 304.66</strain>
    </source>
</reference>
<feature type="non-terminal residue" evidence="1">
    <location>
        <position position="140"/>
    </location>
</feature>
<dbReference type="OrthoDB" id="7464126at2759"/>
<comment type="caution">
    <text evidence="1">The sequence shown here is derived from an EMBL/GenBank/DDBJ whole genome shotgun (WGS) entry which is preliminary data.</text>
</comment>